<dbReference type="OMA" id="NSFYSWQ"/>
<feature type="transmembrane region" description="Helical" evidence="2">
    <location>
        <begin position="330"/>
        <end position="352"/>
    </location>
</feature>
<reference evidence="3 4" key="1">
    <citation type="submission" date="2011-07" db="EMBL/GenBank/DDBJ databases">
        <authorList>
            <person name="Coyne R."/>
            <person name="Brami D."/>
            <person name="Johnson J."/>
            <person name="Hostetler J."/>
            <person name="Hannick L."/>
            <person name="Clark T."/>
            <person name="Cassidy-Hanley D."/>
            <person name="Inman J."/>
        </authorList>
    </citation>
    <scope>NUCLEOTIDE SEQUENCE [LARGE SCALE GENOMIC DNA]</scope>
    <source>
        <strain evidence="3 4">G5</strain>
    </source>
</reference>
<feature type="region of interest" description="Disordered" evidence="1">
    <location>
        <begin position="401"/>
        <end position="426"/>
    </location>
</feature>
<keyword evidence="2" id="KW-1133">Transmembrane helix</keyword>
<dbReference type="RefSeq" id="XP_004035192.1">
    <property type="nucleotide sequence ID" value="XM_004035144.1"/>
</dbReference>
<protein>
    <recommendedName>
        <fullName evidence="5">Transmembrane protein</fullName>
    </recommendedName>
</protein>
<accession>G0QST9</accession>
<feature type="compositionally biased region" description="Basic and acidic residues" evidence="1">
    <location>
        <begin position="417"/>
        <end position="426"/>
    </location>
</feature>
<dbReference type="AlphaFoldDB" id="G0QST9"/>
<keyword evidence="4" id="KW-1185">Reference proteome</keyword>
<keyword evidence="2" id="KW-0812">Transmembrane</keyword>
<evidence type="ECO:0000313" key="4">
    <source>
        <dbReference type="Proteomes" id="UP000008983"/>
    </source>
</evidence>
<proteinExistence type="predicted"/>
<dbReference type="GeneID" id="14907851"/>
<evidence type="ECO:0008006" key="5">
    <source>
        <dbReference type="Google" id="ProtNLM"/>
    </source>
</evidence>
<name>G0QST9_ICHMU</name>
<dbReference type="EMBL" id="GL983824">
    <property type="protein sequence ID" value="EGR31706.1"/>
    <property type="molecule type" value="Genomic_DNA"/>
</dbReference>
<dbReference type="GO" id="GO:0007131">
    <property type="term" value="P:reciprocal meiotic recombination"/>
    <property type="evidence" value="ECO:0007669"/>
    <property type="project" value="TreeGrafter"/>
</dbReference>
<dbReference type="eggNOG" id="ENOG502SJ6P">
    <property type="taxonomic scope" value="Eukaryota"/>
</dbReference>
<dbReference type="OrthoDB" id="290621at2759"/>
<gene>
    <name evidence="3" type="ORF">IMG5_103500</name>
</gene>
<dbReference type="PANTHER" id="PTHR31398">
    <property type="entry name" value="MEIOTIC NUCLEAR DIVISION PROTEIN 1 HOMOLOG"/>
    <property type="match status" value="1"/>
</dbReference>
<dbReference type="Proteomes" id="UP000008983">
    <property type="component" value="Unassembled WGS sequence"/>
</dbReference>
<organism evidence="3 4">
    <name type="scientific">Ichthyophthirius multifiliis</name>
    <name type="common">White spot disease agent</name>
    <name type="synonym">Ich</name>
    <dbReference type="NCBI Taxonomy" id="5932"/>
    <lineage>
        <taxon>Eukaryota</taxon>
        <taxon>Sar</taxon>
        <taxon>Alveolata</taxon>
        <taxon>Ciliophora</taxon>
        <taxon>Intramacronucleata</taxon>
        <taxon>Oligohymenophorea</taxon>
        <taxon>Hymenostomatida</taxon>
        <taxon>Ophryoglenina</taxon>
        <taxon>Ichthyophthirius</taxon>
    </lineage>
</organism>
<sequence length="767" mass="91503">MTNLIQKFFKKFDIFGSEVGLNFQRSNVFQTQFGAIISFLFLALMMIFFWNNLIQFFIKDTVTVTVDNSFNQNPEPIELTKKNFMFAIRVIHEEFMTNPYFNISFIAKHTEYKENGDEKKNELFELPLEPCTKEHWINLPSYNYSWADAFESKGLNRYLCPLLNQNFVIGGAWGFENYDQLILKINQCKTTNFTTEKWKPICKSEEEYQKFIQEGQDIEIELFLPGYAVSGNKPSNYINGYLNTADIYYFLQPSKQRKIVDIFLSYFNIMTDESLLPFQEIKQEGFPFFEVGGFREQNFLGDYENFLEIYISRSYLTQNMSRRFQKADEIIAYVGGFAQAFLIFSAFLVSYYNQYIYTIELANKLYDFQNEDDDNQNKVKQRKQNHSGFFQKLKNFNNNKSKDKIQSKKSSSSQDSSIEKQKENKQIKSMSFNKIQQMQIRKQKYQSNFSLEKQIKVINKDNPIETKNFILSPQKIIDQKRFNFCLDQNTFKLSQQLRTSQNVNTQQEDEIQTEIKNNQNQQFEINNNIFTKILEEKDQEQRKKFLSKEFEYIIKRDRQIKMTYEYFVHKMSCGKLCKTRKVQLIEKAQEQIEKDLDIFHILDKVKEVEKLKRLFLDKEQLILFNFFPKPIIDINKGSKKRNSKQTNDKKFRINKYMKGQFRQLPITLMKAASRFKQSLTKNNKQQKKLQVFQKLYQAYDQICQQKDSNLNQKLIDFLGHEMKNIFEKSKLINFKHRALFGVKKQTQIISNKNNYINKTSVDLKFED</sequence>
<keyword evidence="2" id="KW-0472">Membrane</keyword>
<evidence type="ECO:0000256" key="2">
    <source>
        <dbReference type="SAM" id="Phobius"/>
    </source>
</evidence>
<evidence type="ECO:0000313" key="3">
    <source>
        <dbReference type="EMBL" id="EGR31706.1"/>
    </source>
</evidence>
<feature type="transmembrane region" description="Helical" evidence="2">
    <location>
        <begin position="29"/>
        <end position="50"/>
    </location>
</feature>
<dbReference type="GO" id="GO:0005634">
    <property type="term" value="C:nucleus"/>
    <property type="evidence" value="ECO:0007669"/>
    <property type="project" value="TreeGrafter"/>
</dbReference>
<dbReference type="InParanoid" id="G0QST9"/>
<evidence type="ECO:0000256" key="1">
    <source>
        <dbReference type="SAM" id="MobiDB-lite"/>
    </source>
</evidence>
<dbReference type="PANTHER" id="PTHR31398:SF0">
    <property type="entry name" value="MEIOTIC NUCLEAR DIVISION PROTEIN 1 HOMOLOG"/>
    <property type="match status" value="1"/>
</dbReference>